<protein>
    <submittedName>
        <fullName evidence="2">Predicted ATP-dependent endonuclease, OLD family</fullName>
    </submittedName>
</protein>
<dbReference type="Gene3D" id="3.40.50.300">
    <property type="entry name" value="P-loop containing nucleotide triphosphate hydrolases"/>
    <property type="match status" value="1"/>
</dbReference>
<dbReference type="PANTHER" id="PTHR43581:SF2">
    <property type="entry name" value="EXCINUCLEASE ATPASE SUBUNIT"/>
    <property type="match status" value="1"/>
</dbReference>
<keyword evidence="2" id="KW-0540">Nuclease</keyword>
<evidence type="ECO:0000313" key="2">
    <source>
        <dbReference type="EMBL" id="CUW19485.1"/>
    </source>
</evidence>
<dbReference type="InterPro" id="IPR027417">
    <property type="entry name" value="P-loop_NTPase"/>
</dbReference>
<comment type="caution">
    <text evidence="2">The sequence shown here is derived from an EMBL/GenBank/DDBJ whole genome shotgun (WGS) entry which is preliminary data.</text>
</comment>
<feature type="domain" description="Endonuclease GajA/Old nuclease/RecF-like AAA" evidence="1">
    <location>
        <begin position="1"/>
        <end position="373"/>
    </location>
</feature>
<dbReference type="AlphaFoldDB" id="A0AAN2QXJ2"/>
<dbReference type="SUPFAM" id="SSF52540">
    <property type="entry name" value="P-loop containing nucleoside triphosphate hydrolases"/>
    <property type="match status" value="1"/>
</dbReference>
<dbReference type="Proteomes" id="UP000198868">
    <property type="component" value="Unassembled WGS sequence"/>
</dbReference>
<dbReference type="RefSeq" id="WP_180384813.1">
    <property type="nucleotide sequence ID" value="NZ_FBTU01000026.1"/>
</dbReference>
<accession>A0AAN2QXJ2</accession>
<organism evidence="2 3">
    <name type="scientific">Leuconostoc inhae</name>
    <dbReference type="NCBI Taxonomy" id="178001"/>
    <lineage>
        <taxon>Bacteria</taxon>
        <taxon>Bacillati</taxon>
        <taxon>Bacillota</taxon>
        <taxon>Bacilli</taxon>
        <taxon>Lactobacillales</taxon>
        <taxon>Lactobacillaceae</taxon>
        <taxon>Leuconostoc</taxon>
    </lineage>
</organism>
<sequence length="590" mass="66825">MKLTKFELKNFRGYQKATINFENFSTIVGINDAGKSTIFEALDIFFNNTKFDGSDRNIKHPDQSVELIAHFSELPATIKIETVDTDIKSEFLTCDNEFVLKKVFETKSSKFSEFVVASMPDVENIEKIHSLKIKDLRQKILNLNIELQDVDKRVSSELRHAIFENLQKNNKLVIKDVELKSEDGKSISESLHKELPFYQLFKADRENSDGDNEVQDPIKAIVKSTLSTNIELQKKLTDVFEQVKLEVTKSTDATLDLLQSMNTNLANTLSADFASPKWESLFKPSLSTDESIPLNKRGSGVRRLVLLNFFRAEAERRFEQSSAANIGNIIYAFEEPETALHPKFQRMLLDSFEDMVNTPGVQIMITTHSPEIAKSVPSTGVSLVKRDNIGDAHICSGQDAISNIVEQLGLMPDIKLYDDQLKVLVVLEGHTDVKYFENAYKSLSKKSPAEQNKVAFMFGGGKAIVQYLNLNYIKQLDLKKKIVLVDGDQSGSKDLEKIGNDAYKIQLKKSTIEFYLPYDNIQKIVNKSKQLSLECSVEDFNIGADHSKFSSGIKRILERFNVYSDYDVNDLPKDNLSEITRIVSEIDSFI</sequence>
<reference evidence="2 3" key="1">
    <citation type="submission" date="2015-12" db="EMBL/GenBank/DDBJ databases">
        <authorList>
            <person name="Andreevskaya M."/>
        </authorList>
    </citation>
    <scope>NUCLEOTIDE SEQUENCE [LARGE SCALE GENOMIC DNA]</scope>
    <source>
        <strain evidence="2 3">PL111</strain>
    </source>
</reference>
<dbReference type="EMBL" id="FBTU01000026">
    <property type="protein sequence ID" value="CUW19485.1"/>
    <property type="molecule type" value="Genomic_DNA"/>
</dbReference>
<proteinExistence type="predicted"/>
<gene>
    <name evidence="2" type="ORF">PL111_1068</name>
</gene>
<dbReference type="Pfam" id="PF13175">
    <property type="entry name" value="AAA_15"/>
    <property type="match status" value="1"/>
</dbReference>
<dbReference type="PANTHER" id="PTHR43581">
    <property type="entry name" value="ATP/GTP PHOSPHATASE"/>
    <property type="match status" value="1"/>
</dbReference>
<dbReference type="InterPro" id="IPR041685">
    <property type="entry name" value="AAA_GajA/Old/RecF-like"/>
</dbReference>
<name>A0AAN2QXJ2_9LACO</name>
<keyword evidence="2" id="KW-0255">Endonuclease</keyword>
<dbReference type="InterPro" id="IPR051396">
    <property type="entry name" value="Bact_Antivir_Def_Nuclease"/>
</dbReference>
<evidence type="ECO:0000259" key="1">
    <source>
        <dbReference type="Pfam" id="PF13175"/>
    </source>
</evidence>
<evidence type="ECO:0000313" key="3">
    <source>
        <dbReference type="Proteomes" id="UP000198868"/>
    </source>
</evidence>
<keyword evidence="2" id="KW-0378">Hydrolase</keyword>
<dbReference type="GO" id="GO:0004519">
    <property type="term" value="F:endonuclease activity"/>
    <property type="evidence" value="ECO:0007669"/>
    <property type="project" value="UniProtKB-KW"/>
</dbReference>